<reference evidence="2" key="2">
    <citation type="submission" date="2024-07" db="EMBL/GenBank/DDBJ databases">
        <title>Streptomyces haneummycinica sp. nov., a new antibiotic-producing actinobacterium isolated from marine sediment.</title>
        <authorList>
            <person name="Uemura M."/>
            <person name="Hamada M."/>
            <person name="Hirano S."/>
            <person name="Kobayashi K."/>
            <person name="Ohshiro T."/>
            <person name="Kobayashi T."/>
            <person name="Terahara T."/>
        </authorList>
    </citation>
    <scope>NUCLEOTIDE SEQUENCE</scope>
    <source>
        <strain evidence="2">KM77-8</strain>
    </source>
</reference>
<protein>
    <submittedName>
        <fullName evidence="2">Uncharacterized protein</fullName>
    </submittedName>
</protein>
<name>A0AAT9HPI0_9ACTN</name>
<feature type="region of interest" description="Disordered" evidence="1">
    <location>
        <begin position="17"/>
        <end position="68"/>
    </location>
</feature>
<dbReference type="EMBL" id="AP035768">
    <property type="protein sequence ID" value="BFO19268.1"/>
    <property type="molecule type" value="Genomic_DNA"/>
</dbReference>
<organism evidence="2">
    <name type="scientific">Streptomyces haneummycinicus</name>
    <dbReference type="NCBI Taxonomy" id="3074435"/>
    <lineage>
        <taxon>Bacteria</taxon>
        <taxon>Bacillati</taxon>
        <taxon>Actinomycetota</taxon>
        <taxon>Actinomycetes</taxon>
        <taxon>Kitasatosporales</taxon>
        <taxon>Streptomycetaceae</taxon>
        <taxon>Streptomyces</taxon>
    </lineage>
</organism>
<feature type="compositionally biased region" description="Low complexity" evidence="1">
    <location>
        <begin position="30"/>
        <end position="62"/>
    </location>
</feature>
<evidence type="ECO:0000256" key="1">
    <source>
        <dbReference type="SAM" id="MobiDB-lite"/>
    </source>
</evidence>
<dbReference type="AlphaFoldDB" id="A0AAT9HPI0"/>
<evidence type="ECO:0000313" key="2">
    <source>
        <dbReference type="EMBL" id="BFO19268.1"/>
    </source>
</evidence>
<gene>
    <name evidence="2" type="ORF">SHKM778_56560</name>
</gene>
<sequence>MRVERLPLVQQPLRLHDALLRPPYDPSGCRGTPGTPYGRGRPSPSRGRALRARPSLSRSRAATVRPDDVLSMLPIRRLSRARSDSGRPGSVG</sequence>
<reference evidence="2" key="1">
    <citation type="submission" date="2024-06" db="EMBL/GenBank/DDBJ databases">
        <authorList>
            <consortium name="consrtm"/>
            <person name="Uemura M."/>
            <person name="Terahara T."/>
        </authorList>
    </citation>
    <scope>NUCLEOTIDE SEQUENCE</scope>
    <source>
        <strain evidence="2">KM77-8</strain>
    </source>
</reference>
<proteinExistence type="predicted"/>
<accession>A0AAT9HPI0</accession>